<name>A0A445AN47_ARAHY</name>
<dbReference type="Proteomes" id="UP000289738">
    <property type="component" value="Chromosome B01"/>
</dbReference>
<reference evidence="1 2" key="1">
    <citation type="submission" date="2019-01" db="EMBL/GenBank/DDBJ databases">
        <title>Sequencing of cultivated peanut Arachis hypogaea provides insights into genome evolution and oil improvement.</title>
        <authorList>
            <person name="Chen X."/>
        </authorList>
    </citation>
    <scope>NUCLEOTIDE SEQUENCE [LARGE SCALE GENOMIC DNA]</scope>
    <source>
        <strain evidence="2">cv. Fuhuasheng</strain>
        <tissue evidence="1">Leaves</tissue>
    </source>
</reference>
<gene>
    <name evidence="1" type="ORF">Ahy_B01g051916</name>
</gene>
<sequence length="111" mass="12697">MFSRMCGEISYKSNVYCYRMLIFEMIGEKRNYNTKKFYSMFFQLFFSSAIHTAVQPDTTLSPSLSLTRLRPPRQCSLASCLALLLSKLPKLPSTVRKSFLHALPKIVMAGT</sequence>
<protein>
    <submittedName>
        <fullName evidence="1">Uncharacterized protein</fullName>
    </submittedName>
</protein>
<comment type="caution">
    <text evidence="1">The sequence shown here is derived from an EMBL/GenBank/DDBJ whole genome shotgun (WGS) entry which is preliminary data.</text>
</comment>
<evidence type="ECO:0000313" key="1">
    <source>
        <dbReference type="EMBL" id="RYR27853.1"/>
    </source>
</evidence>
<dbReference type="EMBL" id="SDMP01000011">
    <property type="protein sequence ID" value="RYR27853.1"/>
    <property type="molecule type" value="Genomic_DNA"/>
</dbReference>
<keyword evidence="2" id="KW-1185">Reference proteome</keyword>
<accession>A0A445AN47</accession>
<dbReference type="AlphaFoldDB" id="A0A445AN47"/>
<evidence type="ECO:0000313" key="2">
    <source>
        <dbReference type="Proteomes" id="UP000289738"/>
    </source>
</evidence>
<proteinExistence type="predicted"/>
<organism evidence="1 2">
    <name type="scientific">Arachis hypogaea</name>
    <name type="common">Peanut</name>
    <dbReference type="NCBI Taxonomy" id="3818"/>
    <lineage>
        <taxon>Eukaryota</taxon>
        <taxon>Viridiplantae</taxon>
        <taxon>Streptophyta</taxon>
        <taxon>Embryophyta</taxon>
        <taxon>Tracheophyta</taxon>
        <taxon>Spermatophyta</taxon>
        <taxon>Magnoliopsida</taxon>
        <taxon>eudicotyledons</taxon>
        <taxon>Gunneridae</taxon>
        <taxon>Pentapetalae</taxon>
        <taxon>rosids</taxon>
        <taxon>fabids</taxon>
        <taxon>Fabales</taxon>
        <taxon>Fabaceae</taxon>
        <taxon>Papilionoideae</taxon>
        <taxon>50 kb inversion clade</taxon>
        <taxon>dalbergioids sensu lato</taxon>
        <taxon>Dalbergieae</taxon>
        <taxon>Pterocarpus clade</taxon>
        <taxon>Arachis</taxon>
    </lineage>
</organism>